<protein>
    <recommendedName>
        <fullName evidence="3">PDZ domain-containing protein</fullName>
    </recommendedName>
</protein>
<evidence type="ECO:0000256" key="2">
    <source>
        <dbReference type="SAM" id="MobiDB-lite"/>
    </source>
</evidence>
<evidence type="ECO:0000259" key="3">
    <source>
        <dbReference type="PROSITE" id="PS50106"/>
    </source>
</evidence>
<evidence type="ECO:0000256" key="1">
    <source>
        <dbReference type="SAM" id="Coils"/>
    </source>
</evidence>
<feature type="region of interest" description="Disordered" evidence="2">
    <location>
        <begin position="825"/>
        <end position="926"/>
    </location>
</feature>
<dbReference type="PANTHER" id="PTHR31138:SF1">
    <property type="entry name" value="PDZ DOMAIN-CONTAINING PROTEIN"/>
    <property type="match status" value="1"/>
</dbReference>
<proteinExistence type="predicted"/>
<feature type="domain" description="PDZ" evidence="3">
    <location>
        <begin position="1318"/>
        <end position="1412"/>
    </location>
</feature>
<gene>
    <name evidence="4" type="ORF">PPAR1163_LOCUS2688</name>
    <name evidence="5" type="ORF">PPAR1163_LOCUS2689</name>
    <name evidence="6" type="ORF">PPAR1163_LOCUS2691</name>
</gene>
<feature type="coiled-coil region" evidence="1">
    <location>
        <begin position="383"/>
        <end position="417"/>
    </location>
</feature>
<name>A0A6U4CVW6_9STRA</name>
<accession>A0A6U4CVW6</accession>
<feature type="compositionally biased region" description="Low complexity" evidence="2">
    <location>
        <begin position="880"/>
        <end position="897"/>
    </location>
</feature>
<dbReference type="InterPro" id="IPR001478">
    <property type="entry name" value="PDZ"/>
</dbReference>
<evidence type="ECO:0000313" key="5">
    <source>
        <dbReference type="EMBL" id="CAD9244341.1"/>
    </source>
</evidence>
<feature type="region of interest" description="Disordered" evidence="2">
    <location>
        <begin position="234"/>
        <end position="268"/>
    </location>
</feature>
<feature type="compositionally biased region" description="Low complexity" evidence="2">
    <location>
        <begin position="255"/>
        <end position="264"/>
    </location>
</feature>
<feature type="compositionally biased region" description="Low complexity" evidence="2">
    <location>
        <begin position="1502"/>
        <end position="1513"/>
    </location>
</feature>
<sequence>MAEPGSLVKTPYGLAAVRPRGEGQDASLLHASLVGWRLANDAAPTLSTPAAPLATAPRLTLEPGTCVMTTYGPGVIVGADAASGYYNVLLWGAGGWSSDRQRSGLGGAAATLNPNAVRFTIPTAPGLHCNTAYGDAQCLAVRPSGSGVGDLTYICRLPYGLAFLSGDAIEDCPQASALPLVYAVLTMLRETRPAMRRIIGEKMASLQSEAEAAAADLRGEVDLKALSKQAHAKAAGAVEKARTPSSMDAADDAGADAPAAAEAAADAKADADEKAASLEQSFRNAIADTDVRALLKAGEERVQALISKVQAQAANAETPKEGLGLGLGITEKMEATKSIALEELREAQASLGVFLGIEDGETQEARETLKAGQGAMLRTWNRLKDLAAQDKDLKRILSKIEARSEGVRRALAELRETRAAKTLKAGADAVKSELESLVSESSQTLTPLAERSKNFLDRVREEDSVFRTRASEVFERLSERFGEGEGGAKGLAGAAGALRDAGAGAWADKIEEISARLSGGGDGVDVMKLRADGPRAQSVLRVAAFIDCAVLEGWDARRIFAELLNANSKQVAVGTEMSEALKARAAEVGRDSVVSAVNLFLRSKNWRPEDFAGGAWERHFKVIHVLKAGPQVGLRLLLRPMAQSTADEAQRALSYLGLDSPPALAASLERLAAGDSRTLLESILRFSEDDKLNSRLQTFADTATKKIKKLKKSLGKNAQLQALLKHLGGSGGARLEQTLLAGAEGLDVDRLLEDFDGAFRERDKRQKLVDRAKNAALNFFLDLLPGLEIPPVEGESDGIEFSVGNLDLKGLTLDKEDVRVYIRGLTNPAPPSSARARGSVAGHAAPPSLGEEHRSPGPGQARRPSAPSGTAAGSKSIPAESRSTTPPAPRSPAAAVTPPRPPPVSEPAATPPPPVTPTAEPRRPGVDANALAAGEDELFTIVAVHLGARLPGLKWSFRQNYFPFLNGAGSADAVVLNAQVRLGFKLYKYRLAAGEQQADGEWLPIMLLSSAAVDMEDMDIMIQDDTFSWLYNALLNIFRSEVRDYLCTAVELELRESLATVAAYMHKFLSAHWPNFLRISAQLRGAGGPGFQINGAIAELPEAPAKLMGNVLAVLREMDAKAAVLPEVVLKFTEMEKLGLALNARRAGAGDDEPQAPDDDEPLSQCQVTGIVPNSQASRILLEVAAGGASPERSENLDMLLASAMTSEQRNREAAAASDGQSDGAQYRLILLARALKNAYLIKVNKEDVTEYDGEKTLKTIAAAGRPMALTLQPVAVATKEEAELERRRRREAQAQLIQHERQRRREAARRQIRLRMRVKAVRLGEGPLGLRLRPHPSVPGFVFVHGFQRAKDGKPLQAEESGAVHAGDVLLGVGDVKIFVAGASGQTALELAVSAIREAPRPLRLVFCRSPDFEVMHLPEGVTLPAEAGDDAAALAAERAAFNDACYRQCRPKMAENAGVGQNMYMFGAQPGWVQGRPATLRLEASNSRGGASVEDDGAGAEEAATQQQGTQVVIKGWDIRGCASGGRLLDGAGPAAPAPGGATPSPTAAAAAAGAVAAPGPPYMLLAINGKTLGQILLHYDRSTGSPAGSPAAAQLRKRAPNRSSSGDSDGTRDAKATMSVGKRKAIAAETFLYMADIPFTLVVRDHEMHQELLRMVTS</sequence>
<feature type="compositionally biased region" description="Pro residues" evidence="2">
    <location>
        <begin position="898"/>
        <end position="916"/>
    </location>
</feature>
<dbReference type="PANTHER" id="PTHR31138">
    <property type="entry name" value="CHROMOSOME 19, WHOLE GENOME SHOTGUN SEQUENCE"/>
    <property type="match status" value="1"/>
</dbReference>
<organism evidence="5">
    <name type="scientific">Phaeomonas parva</name>
    <dbReference type="NCBI Taxonomy" id="124430"/>
    <lineage>
        <taxon>Eukaryota</taxon>
        <taxon>Sar</taxon>
        <taxon>Stramenopiles</taxon>
        <taxon>Ochrophyta</taxon>
        <taxon>Pinguiophyceae</taxon>
        <taxon>Pinguiochrysidales</taxon>
        <taxon>Pinguiochrysidaceae</taxon>
        <taxon>Phaeomonas</taxon>
    </lineage>
</organism>
<dbReference type="CDD" id="cd00136">
    <property type="entry name" value="PDZ_canonical"/>
    <property type="match status" value="1"/>
</dbReference>
<dbReference type="PROSITE" id="PS50106">
    <property type="entry name" value="PDZ"/>
    <property type="match status" value="1"/>
</dbReference>
<feature type="coiled-coil region" evidence="1">
    <location>
        <begin position="1276"/>
        <end position="1310"/>
    </location>
</feature>
<dbReference type="EMBL" id="HBGJ01004510">
    <property type="protein sequence ID" value="CAD9244340.1"/>
    <property type="molecule type" value="Transcribed_RNA"/>
</dbReference>
<dbReference type="EMBL" id="HBGJ01004513">
    <property type="protein sequence ID" value="CAD9244343.1"/>
    <property type="molecule type" value="Transcribed_RNA"/>
</dbReference>
<feature type="region of interest" description="Disordered" evidence="2">
    <location>
        <begin position="1486"/>
        <end position="1513"/>
    </location>
</feature>
<dbReference type="EMBL" id="HBGJ01004511">
    <property type="protein sequence ID" value="CAD9244341.1"/>
    <property type="molecule type" value="Transcribed_RNA"/>
</dbReference>
<feature type="compositionally biased region" description="Low complexity" evidence="2">
    <location>
        <begin position="1587"/>
        <end position="1596"/>
    </location>
</feature>
<feature type="region of interest" description="Disordered" evidence="2">
    <location>
        <begin position="1586"/>
        <end position="1621"/>
    </location>
</feature>
<dbReference type="Gene3D" id="3.15.10.10">
    <property type="entry name" value="Bactericidal permeability-increasing protein, domain 1"/>
    <property type="match status" value="1"/>
</dbReference>
<evidence type="ECO:0000313" key="4">
    <source>
        <dbReference type="EMBL" id="CAD9244340.1"/>
    </source>
</evidence>
<keyword evidence="1" id="KW-0175">Coiled coil</keyword>
<reference evidence="5" key="1">
    <citation type="submission" date="2021-01" db="EMBL/GenBank/DDBJ databases">
        <authorList>
            <person name="Corre E."/>
            <person name="Pelletier E."/>
            <person name="Niang G."/>
            <person name="Scheremetjew M."/>
            <person name="Finn R."/>
            <person name="Kale V."/>
            <person name="Holt S."/>
            <person name="Cochrane G."/>
            <person name="Meng A."/>
            <person name="Brown T."/>
            <person name="Cohen L."/>
        </authorList>
    </citation>
    <scope>NUCLEOTIDE SEQUENCE</scope>
    <source>
        <strain evidence="5">CCMP2877</strain>
    </source>
</reference>
<evidence type="ECO:0000313" key="6">
    <source>
        <dbReference type="EMBL" id="CAD9244343.1"/>
    </source>
</evidence>